<dbReference type="Gene3D" id="3.40.630.30">
    <property type="match status" value="1"/>
</dbReference>
<dbReference type="PROSITE" id="PS51186">
    <property type="entry name" value="GNAT"/>
    <property type="match status" value="1"/>
</dbReference>
<feature type="domain" description="N-acetyltransferase" evidence="1">
    <location>
        <begin position="1"/>
        <end position="152"/>
    </location>
</feature>
<dbReference type="PANTHER" id="PTHR43451">
    <property type="entry name" value="ACETYLTRANSFERASE (GNAT) FAMILY PROTEIN"/>
    <property type="match status" value="1"/>
</dbReference>
<name>A0A1F7RWN4_9BACT</name>
<comment type="caution">
    <text evidence="2">The sequence shown here is derived from an EMBL/GenBank/DDBJ whole genome shotgun (WGS) entry which is preliminary data.</text>
</comment>
<reference evidence="2 3" key="1">
    <citation type="journal article" date="2016" name="Nat. Commun.">
        <title>Thousands of microbial genomes shed light on interconnected biogeochemical processes in an aquifer system.</title>
        <authorList>
            <person name="Anantharaman K."/>
            <person name="Brown C.T."/>
            <person name="Hug L.A."/>
            <person name="Sharon I."/>
            <person name="Castelle C.J."/>
            <person name="Probst A.J."/>
            <person name="Thomas B.C."/>
            <person name="Singh A."/>
            <person name="Wilkins M.J."/>
            <person name="Karaoz U."/>
            <person name="Brodie E.L."/>
            <person name="Williams K.H."/>
            <person name="Hubbard S.S."/>
            <person name="Banfield J.F."/>
        </authorList>
    </citation>
    <scope>NUCLEOTIDE SEQUENCE [LARGE SCALE GENOMIC DNA]</scope>
</reference>
<dbReference type="CDD" id="cd04301">
    <property type="entry name" value="NAT_SF"/>
    <property type="match status" value="1"/>
</dbReference>
<evidence type="ECO:0000313" key="2">
    <source>
        <dbReference type="EMBL" id="OGL45861.1"/>
    </source>
</evidence>
<dbReference type="SUPFAM" id="SSF55729">
    <property type="entry name" value="Acyl-CoA N-acyltransferases (Nat)"/>
    <property type="match status" value="1"/>
</dbReference>
<evidence type="ECO:0000313" key="3">
    <source>
        <dbReference type="Proteomes" id="UP000178435"/>
    </source>
</evidence>
<evidence type="ECO:0000259" key="1">
    <source>
        <dbReference type="PROSITE" id="PS51186"/>
    </source>
</evidence>
<dbReference type="AlphaFoldDB" id="A0A1F7RWN4"/>
<sequence>MEIRKFNKKDAEKVSQLIKECFLKLNIGGHTKKGIELQIESNSPENLEKRSEDIKYYVVLDNNKIIGICGYDDNKVHTLFVDLNYQNKGIGRHLLNKILNEAKNEGIKSIKTWSTIYAEQFYNSFGFNKIKEIELPEGKKDIVLIEMIKYFK</sequence>
<dbReference type="Pfam" id="PF13673">
    <property type="entry name" value="Acetyltransf_10"/>
    <property type="match status" value="1"/>
</dbReference>
<dbReference type="PANTHER" id="PTHR43451:SF1">
    <property type="entry name" value="ACETYLTRANSFERASE"/>
    <property type="match status" value="1"/>
</dbReference>
<gene>
    <name evidence="2" type="ORF">A2149_00275</name>
</gene>
<dbReference type="InterPro" id="IPR016181">
    <property type="entry name" value="Acyl_CoA_acyltransferase"/>
</dbReference>
<dbReference type="InterPro" id="IPR000182">
    <property type="entry name" value="GNAT_dom"/>
</dbReference>
<accession>A0A1F7RWN4</accession>
<proteinExistence type="predicted"/>
<protein>
    <recommendedName>
        <fullName evidence="1">N-acetyltransferase domain-containing protein</fullName>
    </recommendedName>
</protein>
<dbReference type="Proteomes" id="UP000178435">
    <property type="component" value="Unassembled WGS sequence"/>
</dbReference>
<dbReference type="EMBL" id="MGDF01000075">
    <property type="protein sequence ID" value="OGL45861.1"/>
    <property type="molecule type" value="Genomic_DNA"/>
</dbReference>
<organism evidence="2 3">
    <name type="scientific">Candidatus Schekmanbacteria bacterium RBG_16_38_11</name>
    <dbReference type="NCBI Taxonomy" id="1817880"/>
    <lineage>
        <taxon>Bacteria</taxon>
        <taxon>Candidatus Schekmaniibacteriota</taxon>
    </lineage>
</organism>
<dbReference type="GO" id="GO:0016747">
    <property type="term" value="F:acyltransferase activity, transferring groups other than amino-acyl groups"/>
    <property type="evidence" value="ECO:0007669"/>
    <property type="project" value="InterPro"/>
</dbReference>
<dbReference type="InterPro" id="IPR052564">
    <property type="entry name" value="N-acetyltrans/Recomb-assoc"/>
</dbReference>